<keyword evidence="4" id="KW-1185">Reference proteome</keyword>
<keyword evidence="2" id="KW-1133">Transmembrane helix</keyword>
<feature type="region of interest" description="Disordered" evidence="1">
    <location>
        <begin position="1"/>
        <end position="116"/>
    </location>
</feature>
<feature type="transmembrane region" description="Helical" evidence="2">
    <location>
        <begin position="170"/>
        <end position="190"/>
    </location>
</feature>
<feature type="transmembrane region" description="Helical" evidence="2">
    <location>
        <begin position="227"/>
        <end position="244"/>
    </location>
</feature>
<evidence type="ECO:0000256" key="2">
    <source>
        <dbReference type="SAM" id="Phobius"/>
    </source>
</evidence>
<gene>
    <name evidence="3" type="ORF">LzC2_29500</name>
</gene>
<organism evidence="3 4">
    <name type="scientific">Alienimonas chondri</name>
    <dbReference type="NCBI Taxonomy" id="2681879"/>
    <lineage>
        <taxon>Bacteria</taxon>
        <taxon>Pseudomonadati</taxon>
        <taxon>Planctomycetota</taxon>
        <taxon>Planctomycetia</taxon>
        <taxon>Planctomycetales</taxon>
        <taxon>Planctomycetaceae</taxon>
        <taxon>Alienimonas</taxon>
    </lineage>
</organism>
<feature type="compositionally biased region" description="Basic and acidic residues" evidence="1">
    <location>
        <begin position="37"/>
        <end position="51"/>
    </location>
</feature>
<protein>
    <submittedName>
        <fullName evidence="3">Uncharacterized protein</fullName>
    </submittedName>
</protein>
<feature type="transmembrane region" description="Helical" evidence="2">
    <location>
        <begin position="197"/>
        <end position="215"/>
    </location>
</feature>
<accession>A0ABX1VH93</accession>
<dbReference type="RefSeq" id="WP_171188291.1">
    <property type="nucleotide sequence ID" value="NZ_WTPX01000102.1"/>
</dbReference>
<dbReference type="EMBL" id="WTPX01000102">
    <property type="protein sequence ID" value="NNJ26855.1"/>
    <property type="molecule type" value="Genomic_DNA"/>
</dbReference>
<sequence length="310" mass="31861">MTVSSHPHAGRGHAGRDDQEDDGTVTMFAPTLPPVPRRSEARWEPRPERPPARPPSRIAELFADEEAEADAASPAPERPSRTVAPQAVPVTVRSEPRFAREEATDEATEDLRGEATASPVRAEPIWVGVARGVSAALAAGAATGAVCVLRPGSQAGPGWLEHLASLPDAVVGPALAYCGTALGLFAVKAALPAPTRWGAALAALALGGVAIKAAVSDGLAEGFGPALSWQIAVCCLLALAGACWNPGTKAVRGGRLAPLIGLLVCGLTFPLADGVLGEANPEDRSPQVAARAVMGWWGEALRFTPTDAAR</sequence>
<dbReference type="Proteomes" id="UP000609651">
    <property type="component" value="Unassembled WGS sequence"/>
</dbReference>
<keyword evidence="2" id="KW-0812">Transmembrane</keyword>
<keyword evidence="2" id="KW-0472">Membrane</keyword>
<evidence type="ECO:0000313" key="4">
    <source>
        <dbReference type="Proteomes" id="UP000609651"/>
    </source>
</evidence>
<feature type="transmembrane region" description="Helical" evidence="2">
    <location>
        <begin position="256"/>
        <end position="276"/>
    </location>
</feature>
<evidence type="ECO:0000313" key="3">
    <source>
        <dbReference type="EMBL" id="NNJ26855.1"/>
    </source>
</evidence>
<reference evidence="3 4" key="1">
    <citation type="journal article" date="2020" name="Syst. Appl. Microbiol.">
        <title>Alienimonas chondri sp. nov., a novel planctomycete isolated from the biofilm of the red alga Chondrus crispus.</title>
        <authorList>
            <person name="Vitorino I."/>
            <person name="Albuquerque L."/>
            <person name="Wiegand S."/>
            <person name="Kallscheuer N."/>
            <person name="da Costa M.S."/>
            <person name="Lobo-da-Cunha A."/>
            <person name="Jogler C."/>
            <person name="Lage O.M."/>
        </authorList>
    </citation>
    <scope>NUCLEOTIDE SEQUENCE [LARGE SCALE GENOMIC DNA]</scope>
    <source>
        <strain evidence="3 4">LzC2</strain>
    </source>
</reference>
<proteinExistence type="predicted"/>
<name>A0ABX1VH93_9PLAN</name>
<comment type="caution">
    <text evidence="3">The sequence shown here is derived from an EMBL/GenBank/DDBJ whole genome shotgun (WGS) entry which is preliminary data.</text>
</comment>
<evidence type="ECO:0000256" key="1">
    <source>
        <dbReference type="SAM" id="MobiDB-lite"/>
    </source>
</evidence>